<dbReference type="AlphaFoldDB" id="A0A382V8N6"/>
<reference evidence="1" key="1">
    <citation type="submission" date="2018-05" db="EMBL/GenBank/DDBJ databases">
        <authorList>
            <person name="Lanie J.A."/>
            <person name="Ng W.-L."/>
            <person name="Kazmierczak K.M."/>
            <person name="Andrzejewski T.M."/>
            <person name="Davidsen T.M."/>
            <person name="Wayne K.J."/>
            <person name="Tettelin H."/>
            <person name="Glass J.I."/>
            <person name="Rusch D."/>
            <person name="Podicherti R."/>
            <person name="Tsui H.-C.T."/>
            <person name="Winkler M.E."/>
        </authorList>
    </citation>
    <scope>NUCLEOTIDE SEQUENCE</scope>
</reference>
<evidence type="ECO:0000313" key="1">
    <source>
        <dbReference type="EMBL" id="SVD42820.1"/>
    </source>
</evidence>
<dbReference type="EMBL" id="UINC01150004">
    <property type="protein sequence ID" value="SVD42820.1"/>
    <property type="molecule type" value="Genomic_DNA"/>
</dbReference>
<proteinExistence type="predicted"/>
<name>A0A382V8N6_9ZZZZ</name>
<evidence type="ECO:0008006" key="2">
    <source>
        <dbReference type="Google" id="ProtNLM"/>
    </source>
</evidence>
<accession>A0A382V8N6</accession>
<organism evidence="1">
    <name type="scientific">marine metagenome</name>
    <dbReference type="NCBI Taxonomy" id="408172"/>
    <lineage>
        <taxon>unclassified sequences</taxon>
        <taxon>metagenomes</taxon>
        <taxon>ecological metagenomes</taxon>
    </lineage>
</organism>
<sequence>MRNKEINLKDTSLLKEKSDGLIYYENKPFTGSLEFTDTLEEVQKKGRYLDGKKHGVWIEKSSQFVTTIFYDEGEILGAKELRTAS</sequence>
<protein>
    <recommendedName>
        <fullName evidence="2">MORN repeat protein</fullName>
    </recommendedName>
</protein>
<gene>
    <name evidence="1" type="ORF">METZ01_LOCUS395674</name>
</gene>